<proteinExistence type="predicted"/>
<dbReference type="RefSeq" id="WP_344597720.1">
    <property type="nucleotide sequence ID" value="NZ_BAAARW010000043.1"/>
</dbReference>
<dbReference type="EMBL" id="BAAARW010000043">
    <property type="protein sequence ID" value="GAA2455672.1"/>
    <property type="molecule type" value="Genomic_DNA"/>
</dbReference>
<sequence>MDEQKVIAEIEKQAETMTAPEMRAHMLAFAECGYMVTEMNQHTFSAREVEAYLDGRPAHDLIAFNSRWPRRVGSR</sequence>
<keyword evidence="2" id="KW-1185">Reference proteome</keyword>
<protein>
    <submittedName>
        <fullName evidence="1">Uncharacterized protein</fullName>
    </submittedName>
</protein>
<evidence type="ECO:0000313" key="2">
    <source>
        <dbReference type="Proteomes" id="UP001501231"/>
    </source>
</evidence>
<evidence type="ECO:0000313" key="1">
    <source>
        <dbReference type="EMBL" id="GAA2455672.1"/>
    </source>
</evidence>
<comment type="caution">
    <text evidence="1">The sequence shown here is derived from an EMBL/GenBank/DDBJ whole genome shotgun (WGS) entry which is preliminary data.</text>
</comment>
<dbReference type="Proteomes" id="UP001501231">
    <property type="component" value="Unassembled WGS sequence"/>
</dbReference>
<reference evidence="1 2" key="1">
    <citation type="journal article" date="2019" name="Int. J. Syst. Evol. Microbiol.">
        <title>The Global Catalogue of Microorganisms (GCM) 10K type strain sequencing project: providing services to taxonomists for standard genome sequencing and annotation.</title>
        <authorList>
            <consortium name="The Broad Institute Genomics Platform"/>
            <consortium name="The Broad Institute Genome Sequencing Center for Infectious Disease"/>
            <person name="Wu L."/>
            <person name="Ma J."/>
        </authorList>
    </citation>
    <scope>NUCLEOTIDE SEQUENCE [LARGE SCALE GENOMIC DNA]</scope>
    <source>
        <strain evidence="1 2">JCM 3325</strain>
    </source>
</reference>
<name>A0ABN3KC76_9ACTN</name>
<organism evidence="1 2">
    <name type="scientific">Actinomadura vinacea</name>
    <dbReference type="NCBI Taxonomy" id="115336"/>
    <lineage>
        <taxon>Bacteria</taxon>
        <taxon>Bacillati</taxon>
        <taxon>Actinomycetota</taxon>
        <taxon>Actinomycetes</taxon>
        <taxon>Streptosporangiales</taxon>
        <taxon>Thermomonosporaceae</taxon>
        <taxon>Actinomadura</taxon>
    </lineage>
</organism>
<accession>A0ABN3KC76</accession>
<gene>
    <name evidence="1" type="ORF">GCM10010191_88620</name>
</gene>